<dbReference type="OrthoDB" id="767964at2"/>
<proteinExistence type="predicted"/>
<dbReference type="STRING" id="50718.SU60_18490"/>
<dbReference type="SMART" id="SM00672">
    <property type="entry name" value="CAP10"/>
    <property type="match status" value="1"/>
</dbReference>
<evidence type="ECO:0000313" key="4">
    <source>
        <dbReference type="Proteomes" id="UP000031977"/>
    </source>
</evidence>
<comment type="caution">
    <text evidence="3">The sequence shown here is derived from an EMBL/GenBank/DDBJ whole genome shotgun (WGS) entry which is preliminary data.</text>
</comment>
<evidence type="ECO:0000256" key="1">
    <source>
        <dbReference type="ARBA" id="ARBA00022679"/>
    </source>
</evidence>
<feature type="domain" description="Glycosyl transferase CAP10" evidence="2">
    <location>
        <begin position="87"/>
        <end position="299"/>
    </location>
</feature>
<dbReference type="Pfam" id="PF05686">
    <property type="entry name" value="Glyco_transf_90"/>
    <property type="match status" value="1"/>
</dbReference>
<dbReference type="RefSeq" id="WP_041156817.1">
    <property type="nucleotide sequence ID" value="NZ_CBCRVP010000014.1"/>
</dbReference>
<keyword evidence="1" id="KW-0808">Transferase</keyword>
<dbReference type="AlphaFoldDB" id="A0A0C3DEB1"/>
<dbReference type="Proteomes" id="UP000031977">
    <property type="component" value="Unassembled WGS sequence"/>
</dbReference>
<sequence>MKFFYYLNSLLLNIVPSFVFQRRKNQLERLFEKDKQAIQARVDYYCKPNELHELPSDATTQYSYRRRGKSAYFYDLKQYLHYFPKHLKFAYYFGDHVKVESQPTLYKARPTQGDNSTSVLFKLDKMRHFRFIEDNVEYAEKKDMAVFRGAVKQKHRIRFMQAMFGHPLVDAGQSNPSKDHPEWQQPFMSVDDQLQYKFIICLEGNDVASNLKWVMSSNSIAITPKMKFETWFMEGSLKPGVHYIEVKEDWSDFEEKVNYYLQNPDKAENILNNAREHVAQFQNKDMEDLVCIKTLEKYFSVTNWGKEGSRGK</sequence>
<evidence type="ECO:0000259" key="2">
    <source>
        <dbReference type="SMART" id="SM00672"/>
    </source>
</evidence>
<protein>
    <submittedName>
        <fullName evidence="3">Lipopolysaccharide A protein</fullName>
    </submittedName>
</protein>
<dbReference type="EMBL" id="JXOK01000076">
    <property type="protein sequence ID" value="KIN09684.1"/>
    <property type="molecule type" value="Genomic_DNA"/>
</dbReference>
<dbReference type="InterPro" id="IPR051091">
    <property type="entry name" value="O-Glucosyltr/Glycosyltrsf_90"/>
</dbReference>
<accession>A0A0C3DEB1</accession>
<dbReference type="PANTHER" id="PTHR12203">
    <property type="entry name" value="KDEL LYS-ASP-GLU-LEU CONTAINING - RELATED"/>
    <property type="match status" value="1"/>
</dbReference>
<dbReference type="InterPro" id="IPR006598">
    <property type="entry name" value="CAP10"/>
</dbReference>
<dbReference type="PANTHER" id="PTHR12203:SF35">
    <property type="entry name" value="PROTEIN O-GLUCOSYLTRANSFERASE 1"/>
    <property type="match status" value="1"/>
</dbReference>
<reference evidence="3 4" key="1">
    <citation type="submission" date="2015-01" db="EMBL/GenBank/DDBJ databases">
        <title>Draft genome of Vibrio mytili type strain CAIM 528.</title>
        <authorList>
            <person name="Gonzalez-Castillo A."/>
            <person name="Gomez-Gil B."/>
            <person name="Enciso-Ibarra J."/>
        </authorList>
    </citation>
    <scope>NUCLEOTIDE SEQUENCE [LARGE SCALE GENOMIC DNA]</scope>
    <source>
        <strain evidence="3 4">CAIM 528</strain>
    </source>
</reference>
<organism evidence="3 4">
    <name type="scientific">Vibrio mytili</name>
    <dbReference type="NCBI Taxonomy" id="50718"/>
    <lineage>
        <taxon>Bacteria</taxon>
        <taxon>Pseudomonadati</taxon>
        <taxon>Pseudomonadota</taxon>
        <taxon>Gammaproteobacteria</taxon>
        <taxon>Vibrionales</taxon>
        <taxon>Vibrionaceae</taxon>
        <taxon>Vibrio</taxon>
    </lineage>
</organism>
<gene>
    <name evidence="3" type="ORF">SU60_18490</name>
</gene>
<dbReference type="GO" id="GO:0016740">
    <property type="term" value="F:transferase activity"/>
    <property type="evidence" value="ECO:0007669"/>
    <property type="project" value="UniProtKB-KW"/>
</dbReference>
<evidence type="ECO:0000313" key="3">
    <source>
        <dbReference type="EMBL" id="KIN09684.1"/>
    </source>
</evidence>
<name>A0A0C3DEB1_9VIBR</name>
<keyword evidence="4" id="KW-1185">Reference proteome</keyword>